<protein>
    <submittedName>
        <fullName evidence="1">Uncharacterized protein</fullName>
    </submittedName>
</protein>
<dbReference type="AlphaFoldDB" id="A0A7L4P6U3"/>
<evidence type="ECO:0000313" key="2">
    <source>
        <dbReference type="Proteomes" id="UP000554766"/>
    </source>
</evidence>
<comment type="caution">
    <text evidence="1">The sequence shown here is derived from an EMBL/GenBank/DDBJ whole genome shotgun (WGS) entry which is preliminary data.</text>
</comment>
<dbReference type="RefSeq" id="WP_179790221.1">
    <property type="nucleotide sequence ID" value="NZ_JAAVJF010000001.1"/>
</dbReference>
<reference evidence="1 2" key="1">
    <citation type="journal article" date="2020" name="Nat. Commun.">
        <title>The structures of two archaeal type IV pili illuminate evolutionary relationships.</title>
        <authorList>
            <person name="Wang F."/>
            <person name="Baquero D.P."/>
            <person name="Su Z."/>
            <person name="Beltran L.C."/>
            <person name="Prangishvili D."/>
            <person name="Krupovic M."/>
            <person name="Egelman E.H."/>
        </authorList>
    </citation>
    <scope>NUCLEOTIDE SEQUENCE [LARGE SCALE GENOMIC DNA]</scope>
    <source>
        <strain evidence="1 2">2GA</strain>
    </source>
</reference>
<dbReference type="Proteomes" id="UP000554766">
    <property type="component" value="Unassembled WGS sequence"/>
</dbReference>
<organism evidence="1 2">
    <name type="scientific">Pyrobaculum arsenaticum</name>
    <dbReference type="NCBI Taxonomy" id="121277"/>
    <lineage>
        <taxon>Archaea</taxon>
        <taxon>Thermoproteota</taxon>
        <taxon>Thermoprotei</taxon>
        <taxon>Thermoproteales</taxon>
        <taxon>Thermoproteaceae</taxon>
        <taxon>Pyrobaculum</taxon>
    </lineage>
</organism>
<proteinExistence type="predicted"/>
<accession>A0A7L4P6U3</accession>
<dbReference type="EMBL" id="JAAVJF010000001">
    <property type="protein sequence ID" value="NYR14562.1"/>
    <property type="molecule type" value="Genomic_DNA"/>
</dbReference>
<sequence length="536" mass="58926">MRLVILLLFALFVFSLSPAPGIGVEIANKTTFTFVTDIIVRITVNNTELSLRHGADVYTVAVVHLGFHCDARIEKTFHYVMQNPTGKADLSIAQLASDVCPSQDTYIDVLNATFVIITRGGRVVDVYYLDISPLVKGVKITPEWRALAFTAKTEVVDRCSWVQTRLVARGGGDIGLLKITSWDCFNQSKAVRIAYMPYYHYLAKYVKVRAVLTIDNATITKDLTNGTELIVPDSVALYGEVKYFKIEIVGPQNVYTIYPLNYTGPISIRPLPLEQKAISAVVVATRFTDLGVEVDLSLNDTVSRDGLRIETPPGQWAFVKVNKPNYLTILLTSEKGAVGGNFTIIYKGPGVVKRGNVTVPILQITPPPLAIQYPLAMPKYYPVQITQPQLLLSVSIPRIEGQVAAYVEINITLTPREWYKPVLLIPAAYFNKSGVLTPNPYLTNASNSGIISATPNGTVRLKYLIPTPPGRYDNLVLFIYGDNVASYKVEEGRAWVYTLPPTSSEGGSASPMWTIGSVAIASALLAYCVVRNHDEA</sequence>
<gene>
    <name evidence="1" type="ORF">HC235_00955</name>
</gene>
<evidence type="ECO:0000313" key="1">
    <source>
        <dbReference type="EMBL" id="NYR14562.1"/>
    </source>
</evidence>
<name>A0A7L4P6U3_9CREN</name>
<keyword evidence="2" id="KW-1185">Reference proteome</keyword>